<proteinExistence type="predicted"/>
<accession>A0A833VZS2</accession>
<evidence type="ECO:0000313" key="1">
    <source>
        <dbReference type="EMBL" id="KAF4035794.1"/>
    </source>
</evidence>
<sequence>MICVAVILHNLLIDIGDKEELDIVRNNEEREQARDVMNAYNHNWDRTKVPVQRAESKRDTYANYCYHYDSNN</sequence>
<dbReference type="AlphaFoldDB" id="A0A833VZS2"/>
<organism evidence="1 2">
    <name type="scientific">Phytophthora infestans</name>
    <name type="common">Potato late blight agent</name>
    <name type="synonym">Botrytis infestans</name>
    <dbReference type="NCBI Taxonomy" id="4787"/>
    <lineage>
        <taxon>Eukaryota</taxon>
        <taxon>Sar</taxon>
        <taxon>Stramenopiles</taxon>
        <taxon>Oomycota</taxon>
        <taxon>Peronosporomycetes</taxon>
        <taxon>Peronosporales</taxon>
        <taxon>Peronosporaceae</taxon>
        <taxon>Phytophthora</taxon>
    </lineage>
</organism>
<protein>
    <submittedName>
        <fullName evidence="1">Uncharacterized protein</fullName>
    </submittedName>
</protein>
<keyword evidence="2" id="KW-1185">Reference proteome</keyword>
<name>A0A833VZS2_PHYIN</name>
<dbReference type="EMBL" id="WSZM01000299">
    <property type="protein sequence ID" value="KAF4035794.1"/>
    <property type="molecule type" value="Genomic_DNA"/>
</dbReference>
<comment type="caution">
    <text evidence="1">The sequence shown here is derived from an EMBL/GenBank/DDBJ whole genome shotgun (WGS) entry which is preliminary data.</text>
</comment>
<reference evidence="1" key="1">
    <citation type="submission" date="2020-04" db="EMBL/GenBank/DDBJ databases">
        <title>Hybrid Assembly of Korean Phytophthora infestans isolates.</title>
        <authorList>
            <person name="Prokchorchik M."/>
            <person name="Lee Y."/>
            <person name="Seo J."/>
            <person name="Cho J.-H."/>
            <person name="Park Y.-E."/>
            <person name="Jang D.-C."/>
            <person name="Im J.-S."/>
            <person name="Choi J.-G."/>
            <person name="Park H.-J."/>
            <person name="Lee G.-B."/>
            <person name="Lee Y.-G."/>
            <person name="Hong S.-Y."/>
            <person name="Cho K."/>
            <person name="Sohn K.H."/>
        </authorList>
    </citation>
    <scope>NUCLEOTIDE SEQUENCE</scope>
    <source>
        <strain evidence="1">KR_1_A1</strain>
    </source>
</reference>
<evidence type="ECO:0000313" key="2">
    <source>
        <dbReference type="Proteomes" id="UP000602510"/>
    </source>
</evidence>
<gene>
    <name evidence="1" type="ORF">GN244_ATG12180</name>
</gene>
<dbReference type="Proteomes" id="UP000602510">
    <property type="component" value="Unassembled WGS sequence"/>
</dbReference>